<evidence type="ECO:0000259" key="2">
    <source>
        <dbReference type="PROSITE" id="PS50878"/>
    </source>
</evidence>
<protein>
    <submittedName>
        <fullName evidence="4">Transposon TX1 uncharacterized 149 kDa protein</fullName>
    </submittedName>
</protein>
<evidence type="ECO:0000313" key="5">
    <source>
        <dbReference type="Proteomes" id="UP000184267"/>
    </source>
</evidence>
<feature type="domain" description="RNase H type-1" evidence="3">
    <location>
        <begin position="1298"/>
        <end position="1441"/>
    </location>
</feature>
<dbReference type="CDD" id="cd01650">
    <property type="entry name" value="RT_nLTR_like"/>
    <property type="match status" value="1"/>
</dbReference>
<feature type="domain" description="Reverse transcriptase" evidence="2">
    <location>
        <begin position="663"/>
        <end position="931"/>
    </location>
</feature>
<dbReference type="Gene3D" id="3.60.10.10">
    <property type="entry name" value="Endonuclease/exonuclease/phosphatase"/>
    <property type="match status" value="1"/>
</dbReference>
<evidence type="ECO:0000313" key="4">
    <source>
        <dbReference type="EMBL" id="OJT14554.1"/>
    </source>
</evidence>
<comment type="caution">
    <text evidence="4">The sequence shown here is derived from an EMBL/GenBank/DDBJ whole genome shotgun (WGS) entry which is preliminary data.</text>
</comment>
<organism evidence="4 5">
    <name type="scientific">Trametes pubescens</name>
    <name type="common">White-rot fungus</name>
    <dbReference type="NCBI Taxonomy" id="154538"/>
    <lineage>
        <taxon>Eukaryota</taxon>
        <taxon>Fungi</taxon>
        <taxon>Dikarya</taxon>
        <taxon>Basidiomycota</taxon>
        <taxon>Agaricomycotina</taxon>
        <taxon>Agaricomycetes</taxon>
        <taxon>Polyporales</taxon>
        <taxon>Polyporaceae</taxon>
        <taxon>Trametes</taxon>
    </lineage>
</organism>
<dbReference type="Proteomes" id="UP000184267">
    <property type="component" value="Unassembled WGS sequence"/>
</dbReference>
<dbReference type="EMBL" id="MNAD01000277">
    <property type="protein sequence ID" value="OJT14554.1"/>
    <property type="molecule type" value="Genomic_DNA"/>
</dbReference>
<dbReference type="Pfam" id="PF03372">
    <property type="entry name" value="Exo_endo_phos"/>
    <property type="match status" value="1"/>
</dbReference>
<dbReference type="Pfam" id="PF00078">
    <property type="entry name" value="RVT_1"/>
    <property type="match status" value="1"/>
</dbReference>
<evidence type="ECO:0000259" key="3">
    <source>
        <dbReference type="PROSITE" id="PS50879"/>
    </source>
</evidence>
<proteinExistence type="predicted"/>
<dbReference type="GO" id="GO:0004523">
    <property type="term" value="F:RNA-DNA hybrid ribonuclease activity"/>
    <property type="evidence" value="ECO:0007669"/>
    <property type="project" value="InterPro"/>
</dbReference>
<dbReference type="InterPro" id="IPR005135">
    <property type="entry name" value="Endo/exonuclease/phosphatase"/>
</dbReference>
<dbReference type="GO" id="GO:0003676">
    <property type="term" value="F:nucleic acid binding"/>
    <property type="evidence" value="ECO:0007669"/>
    <property type="project" value="InterPro"/>
</dbReference>
<reference evidence="4 5" key="1">
    <citation type="submission" date="2016-10" db="EMBL/GenBank/DDBJ databases">
        <title>Genome sequence of the basidiomycete white-rot fungus Trametes pubescens.</title>
        <authorList>
            <person name="Makela M.R."/>
            <person name="Granchi Z."/>
            <person name="Peng M."/>
            <person name="De Vries R.P."/>
            <person name="Grigoriev I."/>
            <person name="Riley R."/>
            <person name="Hilden K."/>
        </authorList>
    </citation>
    <scope>NUCLEOTIDE SEQUENCE [LARGE SCALE GENOMIC DNA]</scope>
    <source>
        <strain evidence="4 5">FBCC735</strain>
    </source>
</reference>
<dbReference type="SUPFAM" id="SSF53098">
    <property type="entry name" value="Ribonuclease H-like"/>
    <property type="match status" value="1"/>
</dbReference>
<dbReference type="InterPro" id="IPR043502">
    <property type="entry name" value="DNA/RNA_pol_sf"/>
</dbReference>
<name>A0A1M2W3W9_TRAPU</name>
<dbReference type="SUPFAM" id="SSF56672">
    <property type="entry name" value="DNA/RNA polymerases"/>
    <property type="match status" value="1"/>
</dbReference>
<sequence length="1740" mass="195654">MVVTCRTLATTNTSLHYNTHNTVPGTANGTRLEEEGGVWGPHTDLRPNENLFENGGGASGPQNRGRTEGMECRGGGRGNEGTNRMGAATTGGDAGEGRRRRKAKDDRMAQKTAVRVATLNMNGFGNLIRDHPDNKWGRIYRMMSEQRIGILMLQETHLTEERREQIQRMFAGRVKIFASPHPDSPTQKEGVAVVINKKIVSAKGAKCEVIVPGRAIQLAMPWRGGTLRQLLCVYAPTSAGVADRCEFYERVSRYYEQNPDAPKPHLMAGDFNNVEDLWDRLPCVGTARDASTGKLDDLKAALSLMRRDGWRTTYPDCRDYTFQRRCGENVQMSRLDRIYVTDELMRWAKEWTITPVGVKTDHNLVSVLLTEQDAPEVGRGRPVFPMHLLKDKVLARRMREIGFNALREIEEVARVGRTDDRNPQIILASLKKVWLSEAREREKRTTPKLDRVIGELEKRLKEVTRSTQPPNEEDAREREALTEQLRQKKEKRIKQKQKKMRARHRVLGERPTKYWTALHRERAPRELIPSFEKEGERTREGERVYERNTEKMAEMAREHYDNVQKDGPDCTTGDRRRQDIETALASLTAKLTREQADDLGNRIEWDDVELALRFAKAGTAPGIDGIQYEVWKTMHARFVEDSRHPGRNPLDVVKILAAALGDIQMYGVARDTGFADGWVCPIYKEKGERTRVVNYRPITLLNTDYKLLSKVLAIRLAATAPDIVHPAQAGFVPGRRLHNHTQLARLMMSWAEVADENGAIVALDQEKAYDKIAHDYLWAVLSKLGVPESFTKIVQSLYANAMTSVAVNGVTSRVYRVYRGVRQGDPLSCLLFDLAIEPLSAMIRNSGIKGFDIPNSRESLKATLFADDTTVYLAEGDDFAVLQAVLDTWCSAAKAKFNILKTEIIPIGSKEYRKKFIETYKQSGAWKNYPRGVHVVGEGEAVRILGAYFGNGADQEHVWRPKLDKVEAAIRRWNEGHATMIGRKHTTQMMIGGMSQFFANVQRMPSVVLRDLKKMVRSYVWDGKTHAPVALDYLCLPIERGGLGLLDLEARNDAIDIMWLKRYMATGPERPLWAFVADALLAACTPKTVFPRERELRGIPFTQQWRPKMAALPLELKAMVKVADKYGLRQEGLAFSRGILRSMPIWGHAQSDQRLMKKLSTASAVTRCLKRNHAMVTVGDCERLLGYASTDGHNPRGRCACAGCEKMIVEEYCTDPGRCLARATALMDLLPSKWDPRGEHPEDYEETQMDVARNEMGDMDVFDRRVTTHGGLGDTFRIFTGLGGVHNGRIDMRIAEGGGEVLEVATDGSCNRNGEANAVAGAGIFVAQNDNRNRAVRLPGSIAQTNQTGETIAALLAARTRETEQPMLQVTDSKTVMTALTTRRSQLEDTGFIGQKNGDITLATIAAIRARKSHTAFKWVKGHNGHVGNEAADKLAATGAAKTVEDDLADEINVPNSLKLTGAKLLSLTQKLAYRAVRDRKEAKLPPRPTTARNIARIQNDLLETTGHKPTEEGVWKSLRKIDVSRECAQFMWKSIHDAFMVGKHWLRPKMSDELKERATCKLCGVTESMEHIIFDCIAEERKEIWGEVQGLWNGAMRSQCELTWGTVFGAGCVTLEDERGIDMPYTGRLWTVLVTESAYLVWKLRCERVIQNEGRPFTRTEVKNRWFATINGRLDLDRRTSVPWLGGEKLSEAAVDLIWRPVIEDASLLPHDWVRNNGVLVGIRGTKTRQDARNEASSR</sequence>
<gene>
    <name evidence="4" type="ORF">TRAPUB_8887</name>
</gene>
<dbReference type="InterPro" id="IPR000477">
    <property type="entry name" value="RT_dom"/>
</dbReference>
<evidence type="ECO:0000256" key="1">
    <source>
        <dbReference type="SAM" id="MobiDB-lite"/>
    </source>
</evidence>
<dbReference type="PROSITE" id="PS50879">
    <property type="entry name" value="RNASE_H_1"/>
    <property type="match status" value="1"/>
</dbReference>
<accession>A0A1M2W3W9</accession>
<dbReference type="InterPro" id="IPR002156">
    <property type="entry name" value="RNaseH_domain"/>
</dbReference>
<dbReference type="InterPro" id="IPR036691">
    <property type="entry name" value="Endo/exonu/phosph_ase_sf"/>
</dbReference>
<dbReference type="PANTHER" id="PTHR19446">
    <property type="entry name" value="REVERSE TRANSCRIPTASES"/>
    <property type="match status" value="1"/>
</dbReference>
<dbReference type="CDD" id="cd09076">
    <property type="entry name" value="L1-EN"/>
    <property type="match status" value="1"/>
</dbReference>
<feature type="compositionally biased region" description="Basic residues" evidence="1">
    <location>
        <begin position="488"/>
        <end position="504"/>
    </location>
</feature>
<feature type="compositionally biased region" description="Low complexity" evidence="1">
    <location>
        <begin position="80"/>
        <end position="91"/>
    </location>
</feature>
<keyword evidence="5" id="KW-1185">Reference proteome</keyword>
<dbReference type="STRING" id="154538.A0A1M2W3W9"/>
<feature type="region of interest" description="Disordered" evidence="1">
    <location>
        <begin position="47"/>
        <end position="110"/>
    </location>
</feature>
<dbReference type="InterPro" id="IPR012337">
    <property type="entry name" value="RNaseH-like_sf"/>
</dbReference>
<dbReference type="OrthoDB" id="2751000at2759"/>
<dbReference type="PROSITE" id="PS50878">
    <property type="entry name" value="RT_POL"/>
    <property type="match status" value="1"/>
</dbReference>
<dbReference type="Pfam" id="PF00075">
    <property type="entry name" value="RNase_H"/>
    <property type="match status" value="1"/>
</dbReference>
<dbReference type="Gene3D" id="3.30.420.10">
    <property type="entry name" value="Ribonuclease H-like superfamily/Ribonuclease H"/>
    <property type="match status" value="1"/>
</dbReference>
<dbReference type="InterPro" id="IPR036397">
    <property type="entry name" value="RNaseH_sf"/>
</dbReference>
<feature type="region of interest" description="Disordered" evidence="1">
    <location>
        <begin position="485"/>
        <end position="504"/>
    </location>
</feature>
<dbReference type="SUPFAM" id="SSF56219">
    <property type="entry name" value="DNase I-like"/>
    <property type="match status" value="1"/>
</dbReference>